<dbReference type="OrthoDB" id="3762612at2759"/>
<proteinExistence type="predicted"/>
<dbReference type="AlphaFoldDB" id="A0A9P4P5M4"/>
<sequence>MAPKRNTRSTKAVKMPRSTTKSKKKLAFDFLGLPRELRDMIYVLYMGSFGHDYDLEHHNPGFRKKALIRRVKFRRHGLVAVNKQVSAEYSELIAKVIQFRFNVHQHGRWPLATWPVSPIIHAQITTCSFWITGCDFEQDGALEVFGVFILDNFKRFIHEASRLDDLAIVLCYPTSRAAVLDGTTKDFLLKLICACESLASLNIVVTLGEVPSAPLVLKHYLRSESNQFVEVSDTEAEEVLAL</sequence>
<keyword evidence="2" id="KW-1185">Reference proteome</keyword>
<evidence type="ECO:0000313" key="1">
    <source>
        <dbReference type="EMBL" id="KAF2437024.1"/>
    </source>
</evidence>
<organism evidence="1 2">
    <name type="scientific">Tothia fuscella</name>
    <dbReference type="NCBI Taxonomy" id="1048955"/>
    <lineage>
        <taxon>Eukaryota</taxon>
        <taxon>Fungi</taxon>
        <taxon>Dikarya</taxon>
        <taxon>Ascomycota</taxon>
        <taxon>Pezizomycotina</taxon>
        <taxon>Dothideomycetes</taxon>
        <taxon>Pleosporomycetidae</taxon>
        <taxon>Venturiales</taxon>
        <taxon>Cylindrosympodiaceae</taxon>
        <taxon>Tothia</taxon>
    </lineage>
</organism>
<reference evidence="1" key="1">
    <citation type="journal article" date="2020" name="Stud. Mycol.">
        <title>101 Dothideomycetes genomes: a test case for predicting lifestyles and emergence of pathogens.</title>
        <authorList>
            <person name="Haridas S."/>
            <person name="Albert R."/>
            <person name="Binder M."/>
            <person name="Bloem J."/>
            <person name="Labutti K."/>
            <person name="Salamov A."/>
            <person name="Andreopoulos B."/>
            <person name="Baker S."/>
            <person name="Barry K."/>
            <person name="Bills G."/>
            <person name="Bluhm B."/>
            <person name="Cannon C."/>
            <person name="Castanera R."/>
            <person name="Culley D."/>
            <person name="Daum C."/>
            <person name="Ezra D."/>
            <person name="Gonzalez J."/>
            <person name="Henrissat B."/>
            <person name="Kuo A."/>
            <person name="Liang C."/>
            <person name="Lipzen A."/>
            <person name="Lutzoni F."/>
            <person name="Magnuson J."/>
            <person name="Mondo S."/>
            <person name="Nolan M."/>
            <person name="Ohm R."/>
            <person name="Pangilinan J."/>
            <person name="Park H.-J."/>
            <person name="Ramirez L."/>
            <person name="Alfaro M."/>
            <person name="Sun H."/>
            <person name="Tritt A."/>
            <person name="Yoshinaga Y."/>
            <person name="Zwiers L.-H."/>
            <person name="Turgeon B."/>
            <person name="Goodwin S."/>
            <person name="Spatafora J."/>
            <person name="Crous P."/>
            <person name="Grigoriev I."/>
        </authorList>
    </citation>
    <scope>NUCLEOTIDE SEQUENCE</scope>
    <source>
        <strain evidence="1">CBS 130266</strain>
    </source>
</reference>
<name>A0A9P4P5M4_9PEZI</name>
<gene>
    <name evidence="1" type="ORF">EJ08DRAFT_691328</name>
</gene>
<evidence type="ECO:0000313" key="2">
    <source>
        <dbReference type="Proteomes" id="UP000800235"/>
    </source>
</evidence>
<dbReference type="Proteomes" id="UP000800235">
    <property type="component" value="Unassembled WGS sequence"/>
</dbReference>
<comment type="caution">
    <text evidence="1">The sequence shown here is derived from an EMBL/GenBank/DDBJ whole genome shotgun (WGS) entry which is preliminary data.</text>
</comment>
<dbReference type="EMBL" id="MU007009">
    <property type="protein sequence ID" value="KAF2437024.1"/>
    <property type="molecule type" value="Genomic_DNA"/>
</dbReference>
<accession>A0A9P4P5M4</accession>
<protein>
    <submittedName>
        <fullName evidence="1">Uncharacterized protein</fullName>
    </submittedName>
</protein>